<feature type="domain" description="Sulfatase-modifying factor enzyme-like" evidence="1">
    <location>
        <begin position="228"/>
        <end position="411"/>
    </location>
</feature>
<proteinExistence type="predicted"/>
<evidence type="ECO:0000259" key="1">
    <source>
        <dbReference type="Pfam" id="PF03781"/>
    </source>
</evidence>
<dbReference type="PANTHER" id="PTHR23150:SF19">
    <property type="entry name" value="FORMYLGLYCINE-GENERATING ENZYME"/>
    <property type="match status" value="1"/>
</dbReference>
<evidence type="ECO:0000259" key="2">
    <source>
        <dbReference type="Pfam" id="PF07635"/>
    </source>
</evidence>
<gene>
    <name evidence="3" type="ORF">METZ01_LOCUS281739</name>
</gene>
<accession>A0A382KZA4</accession>
<dbReference type="EMBL" id="UINC01083302">
    <property type="protein sequence ID" value="SVC28885.1"/>
    <property type="molecule type" value="Genomic_DNA"/>
</dbReference>
<dbReference type="Pfam" id="PF07635">
    <property type="entry name" value="PSCyt1"/>
    <property type="match status" value="1"/>
</dbReference>
<dbReference type="InterPro" id="IPR005532">
    <property type="entry name" value="SUMF_dom"/>
</dbReference>
<dbReference type="SUPFAM" id="SSF56436">
    <property type="entry name" value="C-type lectin-like"/>
    <property type="match status" value="1"/>
</dbReference>
<feature type="non-terminal residue" evidence="3">
    <location>
        <position position="411"/>
    </location>
</feature>
<feature type="domain" description="Cytochrome C Planctomycete-type" evidence="2">
    <location>
        <begin position="97"/>
        <end position="153"/>
    </location>
</feature>
<dbReference type="InterPro" id="IPR051043">
    <property type="entry name" value="Sulfatase_Mod_Factor_Kinase"/>
</dbReference>
<dbReference type="InterPro" id="IPR016187">
    <property type="entry name" value="CTDL_fold"/>
</dbReference>
<dbReference type="PANTHER" id="PTHR23150">
    <property type="entry name" value="SULFATASE MODIFYING FACTOR 1, 2"/>
    <property type="match status" value="1"/>
</dbReference>
<dbReference type="InterPro" id="IPR042095">
    <property type="entry name" value="SUMF_sf"/>
</dbReference>
<evidence type="ECO:0000313" key="3">
    <source>
        <dbReference type="EMBL" id="SVC28885.1"/>
    </source>
</evidence>
<evidence type="ECO:0008006" key="4">
    <source>
        <dbReference type="Google" id="ProtNLM"/>
    </source>
</evidence>
<dbReference type="InterPro" id="IPR011429">
    <property type="entry name" value="Cyt_c_Planctomycete-type"/>
</dbReference>
<sequence length="411" mass="46878">DAKEHAFKSKDVITPGDPEVSALYWMTTLPAEDDETMPPIKNVEKDYPLRKAEQEILKKWIKEGAKWPNGVKLTPKKRLPKKITFANDVQPILEINCLKCHRKDKADGKLRLDTFEHAFAKEDVIVPGDPVASDLWFLCTLPMDDEDRMPPEENDPLEPADLFMLRRWIEEGADWPENITLKPKKKTLTVLGMLPKELYEKMGFKPGVVKDGFGAYNQAITTSDISFEMVPIKGGAFTMGSSADDPGRTKQEHLAHKVKVSDFWMGKHELTWDEYELWMLNLDKDNRKYKKLEPTEADALTDAVTKPTAPYTDMTFGMGKSGYPAICMTQLAAKMYCMWLSARTGRFYRLPTEAEWEYACKAGTDTAYSFGDDKKELSKHSWHLGNSRFKYQKIGTKPANPWGLHDMHGNV</sequence>
<dbReference type="AlphaFoldDB" id="A0A382KZA4"/>
<dbReference type="GO" id="GO:0120147">
    <property type="term" value="F:formylglycine-generating oxidase activity"/>
    <property type="evidence" value="ECO:0007669"/>
    <property type="project" value="TreeGrafter"/>
</dbReference>
<dbReference type="Gene3D" id="3.90.1580.10">
    <property type="entry name" value="paralog of FGE (formylglycine-generating enzyme)"/>
    <property type="match status" value="1"/>
</dbReference>
<feature type="non-terminal residue" evidence="3">
    <location>
        <position position="1"/>
    </location>
</feature>
<name>A0A382KZA4_9ZZZZ</name>
<organism evidence="3">
    <name type="scientific">marine metagenome</name>
    <dbReference type="NCBI Taxonomy" id="408172"/>
    <lineage>
        <taxon>unclassified sequences</taxon>
        <taxon>metagenomes</taxon>
        <taxon>ecological metagenomes</taxon>
    </lineage>
</organism>
<protein>
    <recommendedName>
        <fullName evidence="4">Cytochrome c domain-containing protein</fullName>
    </recommendedName>
</protein>
<dbReference type="Pfam" id="PF03781">
    <property type="entry name" value="FGE-sulfatase"/>
    <property type="match status" value="1"/>
</dbReference>
<reference evidence="3" key="1">
    <citation type="submission" date="2018-05" db="EMBL/GenBank/DDBJ databases">
        <authorList>
            <person name="Lanie J.A."/>
            <person name="Ng W.-L."/>
            <person name="Kazmierczak K.M."/>
            <person name="Andrzejewski T.M."/>
            <person name="Davidsen T.M."/>
            <person name="Wayne K.J."/>
            <person name="Tettelin H."/>
            <person name="Glass J.I."/>
            <person name="Rusch D."/>
            <person name="Podicherti R."/>
            <person name="Tsui H.-C.T."/>
            <person name="Winkler M.E."/>
        </authorList>
    </citation>
    <scope>NUCLEOTIDE SEQUENCE</scope>
</reference>